<gene>
    <name evidence="1" type="ORF">ACFSM5_10460</name>
</gene>
<dbReference type="RefSeq" id="WP_379876302.1">
    <property type="nucleotide sequence ID" value="NZ_JBHUIP010000010.1"/>
</dbReference>
<protein>
    <submittedName>
        <fullName evidence="1">Uncharacterized protein</fullName>
    </submittedName>
</protein>
<sequence>MSFPPTVILQLPLSTPDRFEALQAFVKRSLEDKVELIAVVGEGCGVIEDRIDSYIVMSGPDCFITTTSHPKETLEDVLDFARVWHRDGRSEPEVVKL</sequence>
<evidence type="ECO:0000313" key="2">
    <source>
        <dbReference type="Proteomes" id="UP001597295"/>
    </source>
</evidence>
<dbReference type="EMBL" id="JBHUIP010000010">
    <property type="protein sequence ID" value="MFD2263310.1"/>
    <property type="molecule type" value="Genomic_DNA"/>
</dbReference>
<name>A0ABW5DS34_9PROT</name>
<reference evidence="2" key="1">
    <citation type="journal article" date="2019" name="Int. J. Syst. Evol. Microbiol.">
        <title>The Global Catalogue of Microorganisms (GCM) 10K type strain sequencing project: providing services to taxonomists for standard genome sequencing and annotation.</title>
        <authorList>
            <consortium name="The Broad Institute Genomics Platform"/>
            <consortium name="The Broad Institute Genome Sequencing Center for Infectious Disease"/>
            <person name="Wu L."/>
            <person name="Ma J."/>
        </authorList>
    </citation>
    <scope>NUCLEOTIDE SEQUENCE [LARGE SCALE GENOMIC DNA]</scope>
    <source>
        <strain evidence="2">CGMCC 1.19062</strain>
    </source>
</reference>
<organism evidence="1 2">
    <name type="scientific">Lacibacterium aquatile</name>
    <dbReference type="NCBI Taxonomy" id="1168082"/>
    <lineage>
        <taxon>Bacteria</taxon>
        <taxon>Pseudomonadati</taxon>
        <taxon>Pseudomonadota</taxon>
        <taxon>Alphaproteobacteria</taxon>
        <taxon>Rhodospirillales</taxon>
        <taxon>Rhodospirillaceae</taxon>
    </lineage>
</organism>
<proteinExistence type="predicted"/>
<accession>A0ABW5DS34</accession>
<keyword evidence="2" id="KW-1185">Reference proteome</keyword>
<evidence type="ECO:0000313" key="1">
    <source>
        <dbReference type="EMBL" id="MFD2263310.1"/>
    </source>
</evidence>
<dbReference type="Proteomes" id="UP001597295">
    <property type="component" value="Unassembled WGS sequence"/>
</dbReference>
<comment type="caution">
    <text evidence="1">The sequence shown here is derived from an EMBL/GenBank/DDBJ whole genome shotgun (WGS) entry which is preliminary data.</text>
</comment>